<evidence type="ECO:0000256" key="2">
    <source>
        <dbReference type="ARBA" id="ARBA00022729"/>
    </source>
</evidence>
<feature type="domain" description="Beta-galactosidase 1-like first all-beta" evidence="9">
    <location>
        <begin position="407"/>
        <end position="518"/>
    </location>
</feature>
<accession>A0A8C4T1K0</accession>
<keyword evidence="12" id="KW-1185">Reference proteome</keyword>
<feature type="active site" description="Nucleophile" evidence="6">
    <location>
        <position position="270"/>
    </location>
</feature>
<dbReference type="OrthoDB" id="1657402at2759"/>
<evidence type="ECO:0000256" key="4">
    <source>
        <dbReference type="ARBA" id="ARBA00023180"/>
    </source>
</evidence>
<dbReference type="InterPro" id="IPR048913">
    <property type="entry name" value="BetaGal_gal-bd"/>
</dbReference>
<dbReference type="InterPro" id="IPR031330">
    <property type="entry name" value="Gly_Hdrlase_35_cat"/>
</dbReference>
<dbReference type="AlphaFoldDB" id="A0A8C4T1K0"/>
<keyword evidence="3" id="KW-0378">Hydrolase</keyword>
<dbReference type="Proteomes" id="UP000694620">
    <property type="component" value="Chromosome 8"/>
</dbReference>
<sequence length="643" mass="73897">MECMKFENKLAAVFCAFCFIFIVWQLQTADCRSFSVDYEKDCFLKDGKPFQYVSGSIHYSRVPRFYWQDRLKKMYMTGLNSIQTYVPWNFHEPIQGIYNFKGDRDLEHFLDLANQTGLLVILRPGPYICAEWEMGGLPSWLLQKPNIVLRSTDPDYLQAVDNWLNVLLPKIRRWLYSNGGNIISVQVENEYGSYFACDYNYLRHLKVMFQYFLGESTVLFTTDGNTDWEMTCGTLQGLHATIDFGTDTNITEAFMRQRKFQPNGPLVNSEFYTGWLDHWGDVHAFVKSENITSMLMEMFALGVNVNMYMFEGGTNFGYWNGAEFNERYLPVVTSYDYDAPLSEAGDPTEKLFAIKSVISKFFSVPAGPMPPPTQKYAYGYVSLKKVSCITELLDDLCPQGPVHSYYPITFEEMKQSYGYMLYRTKLPKAFQSPTPLISPLNGIHDRGYVLINGLYQGVMERDTTLVLNVTGQEGDYLDILMENMGRINFGSNINERKGLVSNLYLGNYILTDWLIYALSFDEAVSSGLLQAEMRHYHSTVRRIENLKGPTVYKGTLEIQNVAWDTFLNLKRWTKGQVWINGINLGRYWSTKGPQQTLFVPGPILSTSVPNNITVLELEEASSTKQILFMNRPQLNNTVMRGEH</sequence>
<reference evidence="11" key="1">
    <citation type="submission" date="2021-06" db="EMBL/GenBank/DDBJ databases">
        <authorList>
            <consortium name="Wellcome Sanger Institute Data Sharing"/>
        </authorList>
    </citation>
    <scope>NUCLEOTIDE SEQUENCE [LARGE SCALE GENOMIC DNA]</scope>
</reference>
<evidence type="ECO:0000256" key="3">
    <source>
        <dbReference type="ARBA" id="ARBA00022801"/>
    </source>
</evidence>
<evidence type="ECO:0000259" key="9">
    <source>
        <dbReference type="Pfam" id="PF21317"/>
    </source>
</evidence>
<protein>
    <submittedName>
        <fullName evidence="11">Galactosidase, beta 1-like</fullName>
    </submittedName>
</protein>
<keyword evidence="5" id="KW-0326">Glycosidase</keyword>
<evidence type="ECO:0000256" key="6">
    <source>
        <dbReference type="PIRSR" id="PIRSR006336-1"/>
    </source>
</evidence>
<dbReference type="GeneTree" id="ENSGT00950000182942"/>
<gene>
    <name evidence="11" type="primary">glb1l</name>
</gene>
<comment type="similarity">
    <text evidence="1 7">Belongs to the glycosyl hydrolase 35 family.</text>
</comment>
<proteinExistence type="inferred from homology"/>
<dbReference type="SUPFAM" id="SSF51445">
    <property type="entry name" value="(Trans)glycosidases"/>
    <property type="match status" value="1"/>
</dbReference>
<reference evidence="11" key="2">
    <citation type="submission" date="2025-08" db="UniProtKB">
        <authorList>
            <consortium name="Ensembl"/>
        </authorList>
    </citation>
    <scope>IDENTIFICATION</scope>
</reference>
<feature type="domain" description="Glycoside hydrolase 35 catalytic" evidence="8">
    <location>
        <begin position="43"/>
        <end position="360"/>
    </location>
</feature>
<organism evidence="11 12">
    <name type="scientific">Erpetoichthys calabaricus</name>
    <name type="common">Rope fish</name>
    <name type="synonym">Calamoichthys calabaricus</name>
    <dbReference type="NCBI Taxonomy" id="27687"/>
    <lineage>
        <taxon>Eukaryota</taxon>
        <taxon>Metazoa</taxon>
        <taxon>Chordata</taxon>
        <taxon>Craniata</taxon>
        <taxon>Vertebrata</taxon>
        <taxon>Euteleostomi</taxon>
        <taxon>Actinopterygii</taxon>
        <taxon>Polypteriformes</taxon>
        <taxon>Polypteridae</taxon>
        <taxon>Erpetoichthys</taxon>
    </lineage>
</organism>
<dbReference type="InterPro" id="IPR001944">
    <property type="entry name" value="Glycoside_Hdrlase_35"/>
</dbReference>
<feature type="domain" description="Beta-galactosidase galactose-binding" evidence="10">
    <location>
        <begin position="549"/>
        <end position="606"/>
    </location>
</feature>
<evidence type="ECO:0000256" key="5">
    <source>
        <dbReference type="ARBA" id="ARBA00023295"/>
    </source>
</evidence>
<evidence type="ECO:0000313" key="11">
    <source>
        <dbReference type="Ensembl" id="ENSECRP00000025435.1"/>
    </source>
</evidence>
<evidence type="ECO:0000256" key="7">
    <source>
        <dbReference type="RuleBase" id="RU003679"/>
    </source>
</evidence>
<dbReference type="InterPro" id="IPR017853">
    <property type="entry name" value="GH"/>
</dbReference>
<feature type="active site" description="Proton donor" evidence="6">
    <location>
        <position position="190"/>
    </location>
</feature>
<evidence type="ECO:0000313" key="12">
    <source>
        <dbReference type="Proteomes" id="UP000694620"/>
    </source>
</evidence>
<dbReference type="Gene3D" id="2.60.120.260">
    <property type="entry name" value="Galactose-binding domain-like"/>
    <property type="match status" value="2"/>
</dbReference>
<dbReference type="PIRSF" id="PIRSF006336">
    <property type="entry name" value="B-gal"/>
    <property type="match status" value="1"/>
</dbReference>
<dbReference type="Pfam" id="PF01301">
    <property type="entry name" value="Glyco_hydro_35"/>
    <property type="match status" value="1"/>
</dbReference>
<evidence type="ECO:0000259" key="10">
    <source>
        <dbReference type="Pfam" id="PF21467"/>
    </source>
</evidence>
<keyword evidence="4" id="KW-0325">Glycoprotein</keyword>
<dbReference type="Ensembl" id="ENSECRT00000025976.1">
    <property type="protein sequence ID" value="ENSECRP00000025435.1"/>
    <property type="gene ID" value="ENSECRG00000017204.1"/>
</dbReference>
<dbReference type="SUPFAM" id="SSF49785">
    <property type="entry name" value="Galactose-binding domain-like"/>
    <property type="match status" value="1"/>
</dbReference>
<name>A0A8C4T1K0_ERPCA</name>
<dbReference type="GeneID" id="114656158"/>
<reference evidence="11" key="3">
    <citation type="submission" date="2025-09" db="UniProtKB">
        <authorList>
            <consortium name="Ensembl"/>
        </authorList>
    </citation>
    <scope>IDENTIFICATION</scope>
</reference>
<dbReference type="InterPro" id="IPR048912">
    <property type="entry name" value="BetaGal1-like_ABD1"/>
</dbReference>
<dbReference type="RefSeq" id="XP_028663425.1">
    <property type="nucleotide sequence ID" value="XM_028807592.2"/>
</dbReference>
<dbReference type="GO" id="GO:0004565">
    <property type="term" value="F:beta-galactosidase activity"/>
    <property type="evidence" value="ECO:0007669"/>
    <property type="project" value="InterPro"/>
</dbReference>
<dbReference type="PRINTS" id="PR00742">
    <property type="entry name" value="GLHYDRLASE35"/>
</dbReference>
<dbReference type="InterPro" id="IPR008979">
    <property type="entry name" value="Galactose-bd-like_sf"/>
</dbReference>
<dbReference type="FunFam" id="2.60.120.260:FF:000021">
    <property type="entry name" value="Beta-galactosidase"/>
    <property type="match status" value="1"/>
</dbReference>
<dbReference type="Gene3D" id="3.20.20.80">
    <property type="entry name" value="Glycosidases"/>
    <property type="match status" value="1"/>
</dbReference>
<dbReference type="InterPro" id="IPR026283">
    <property type="entry name" value="B-gal_1-like"/>
</dbReference>
<dbReference type="Pfam" id="PF21317">
    <property type="entry name" value="BetaGal_ABD_1"/>
    <property type="match status" value="1"/>
</dbReference>
<dbReference type="FunFam" id="3.20.20.80:FF:000017">
    <property type="entry name" value="Beta-galactosidase"/>
    <property type="match status" value="1"/>
</dbReference>
<evidence type="ECO:0000259" key="8">
    <source>
        <dbReference type="Pfam" id="PF01301"/>
    </source>
</evidence>
<dbReference type="PANTHER" id="PTHR23421">
    <property type="entry name" value="BETA-GALACTOSIDASE RELATED"/>
    <property type="match status" value="1"/>
</dbReference>
<dbReference type="GO" id="GO:0005975">
    <property type="term" value="P:carbohydrate metabolic process"/>
    <property type="evidence" value="ECO:0007669"/>
    <property type="project" value="InterPro"/>
</dbReference>
<keyword evidence="2" id="KW-0732">Signal</keyword>
<evidence type="ECO:0000256" key="1">
    <source>
        <dbReference type="ARBA" id="ARBA00009809"/>
    </source>
</evidence>
<dbReference type="Pfam" id="PF21467">
    <property type="entry name" value="BetaGal_gal-bd"/>
    <property type="match status" value="1"/>
</dbReference>